<keyword evidence="1" id="KW-0812">Transmembrane</keyword>
<dbReference type="PATRIC" id="fig|315405.11.peg.1744"/>
<evidence type="ECO:0000313" key="5">
    <source>
        <dbReference type="Proteomes" id="UP000027584"/>
    </source>
</evidence>
<evidence type="ECO:0000313" key="2">
    <source>
        <dbReference type="EMBL" id="CDO17062.1"/>
    </source>
</evidence>
<feature type="transmembrane region" description="Helical" evidence="1">
    <location>
        <begin position="9"/>
        <end position="29"/>
    </location>
</feature>
<evidence type="ECO:0000313" key="7">
    <source>
        <dbReference type="Proteomes" id="UP000071927"/>
    </source>
</evidence>
<dbReference type="Proteomes" id="UP000027584">
    <property type="component" value="Unassembled WGS sequence"/>
</dbReference>
<reference evidence="6 7" key="3">
    <citation type="submission" date="2016-01" db="EMBL/GenBank/DDBJ databases">
        <title>Highly variable Streptococcus oralis are common among viridans streptococci isolated from primates.</title>
        <authorList>
            <person name="Denapaite D."/>
            <person name="Rieger M."/>
            <person name="Koendgen S."/>
            <person name="Brueckner R."/>
            <person name="Ochigava I."/>
            <person name="Kappeler P."/>
            <person name="Maetz-Rensing K."/>
            <person name="Leendertz F."/>
            <person name="Hakenbeck R."/>
        </authorList>
    </citation>
    <scope>NUCLEOTIDE SEQUENCE [LARGE SCALE GENOMIC DNA]</scope>
    <source>
        <strain evidence="3 6">DD02</strain>
        <strain evidence="4 7">DD03</strain>
    </source>
</reference>
<dbReference type="RefSeq" id="WP_039692566.1">
    <property type="nucleotide sequence ID" value="NZ_KQ968749.1"/>
</dbReference>
<name>A0A060RFH3_9STRE</name>
<dbReference type="Proteomes" id="UP000071927">
    <property type="component" value="Unassembled WGS sequence"/>
</dbReference>
<dbReference type="Pfam" id="PF13061">
    <property type="entry name" value="DUF3923"/>
    <property type="match status" value="1"/>
</dbReference>
<dbReference type="EMBL" id="LQOF01000304">
    <property type="protein sequence ID" value="KXT67195.1"/>
    <property type="molecule type" value="Genomic_DNA"/>
</dbReference>
<gene>
    <name evidence="2" type="ORF">BN963_SGAL_00242</name>
    <name evidence="3" type="ORF">SGADD02_01483</name>
    <name evidence="4" type="ORF">SGADD03_01873</name>
</gene>
<dbReference type="EMBL" id="LQXV01000387">
    <property type="protein sequence ID" value="KXU04355.1"/>
    <property type="molecule type" value="Genomic_DNA"/>
</dbReference>
<dbReference type="Proteomes" id="UP000070198">
    <property type="component" value="Unassembled WGS sequence"/>
</dbReference>
<accession>A0A060RFH3</accession>
<dbReference type="EMBL" id="CCBC010000044">
    <property type="protein sequence ID" value="CDO17062.1"/>
    <property type="molecule type" value="Genomic_DNA"/>
</dbReference>
<reference evidence="2 5" key="2">
    <citation type="submission" date="2014-05" db="EMBL/GenBank/DDBJ databases">
        <title>Genome sequence of Streptococcus gallolyticus.</title>
        <authorList>
            <person name="Del Campo R."/>
        </authorList>
    </citation>
    <scope>NUCLEOTIDE SEQUENCE [LARGE SCALE GENOMIC DNA]</scope>
    <source>
        <strain evidence="2 5">LMG17956</strain>
    </source>
</reference>
<organism evidence="2 5">
    <name type="scientific">Streptococcus gallolyticus</name>
    <dbReference type="NCBI Taxonomy" id="315405"/>
    <lineage>
        <taxon>Bacteria</taxon>
        <taxon>Bacillati</taxon>
        <taxon>Bacillota</taxon>
        <taxon>Bacilli</taxon>
        <taxon>Lactobacillales</taxon>
        <taxon>Streptococcaceae</taxon>
        <taxon>Streptococcus</taxon>
    </lineage>
</organism>
<dbReference type="InterPro" id="IPR025037">
    <property type="entry name" value="DUF3923"/>
</dbReference>
<dbReference type="AlphaFoldDB" id="A0A060RFH3"/>
<keyword evidence="1" id="KW-0472">Membrane</keyword>
<evidence type="ECO:0000313" key="3">
    <source>
        <dbReference type="EMBL" id="KXT67195.1"/>
    </source>
</evidence>
<feature type="transmembrane region" description="Helical" evidence="1">
    <location>
        <begin position="49"/>
        <end position="69"/>
    </location>
</feature>
<evidence type="ECO:0000313" key="6">
    <source>
        <dbReference type="Proteomes" id="UP000070198"/>
    </source>
</evidence>
<evidence type="ECO:0000256" key="1">
    <source>
        <dbReference type="SAM" id="Phobius"/>
    </source>
</evidence>
<evidence type="ECO:0000313" key="4">
    <source>
        <dbReference type="EMBL" id="KXU04355.1"/>
    </source>
</evidence>
<comment type="caution">
    <text evidence="2">The sequence shown here is derived from an EMBL/GenBank/DDBJ whole genome shotgun (WGS) entry which is preliminary data.</text>
</comment>
<sequence length="84" mass="10350">MTNWQKRFVIWFNLAILFIFLDVTLLIFIRSINSDGVYQTMEMKWLTFLMWILCYAFVWMCQGVGYMFFKHIKQARKQEDRHVV</sequence>
<reference evidence="2 5" key="1">
    <citation type="submission" date="2014-02" db="EMBL/GenBank/DDBJ databases">
        <authorList>
            <person name="Manrique M."/>
        </authorList>
    </citation>
    <scope>NUCLEOTIDE SEQUENCE [LARGE SCALE GENOMIC DNA]</scope>
    <source>
        <strain evidence="2 5">LMG17956</strain>
    </source>
</reference>
<protein>
    <submittedName>
        <fullName evidence="2">Conserved hypothetical membrane protein</fullName>
    </submittedName>
</protein>
<proteinExistence type="predicted"/>
<keyword evidence="1" id="KW-1133">Transmembrane helix</keyword>